<dbReference type="EMBL" id="VEPZ02001191">
    <property type="protein sequence ID" value="KAE8688287.1"/>
    <property type="molecule type" value="Genomic_DNA"/>
</dbReference>
<name>A0A6A2Z9A9_HIBSY</name>
<gene>
    <name evidence="2" type="ORF">F3Y22_tig00110988pilonHSYRG00246</name>
</gene>
<protein>
    <submittedName>
        <fullName evidence="2">Uncharacterized protein</fullName>
    </submittedName>
</protein>
<keyword evidence="3" id="KW-1185">Reference proteome</keyword>
<organism evidence="2 3">
    <name type="scientific">Hibiscus syriacus</name>
    <name type="common">Rose of Sharon</name>
    <dbReference type="NCBI Taxonomy" id="106335"/>
    <lineage>
        <taxon>Eukaryota</taxon>
        <taxon>Viridiplantae</taxon>
        <taxon>Streptophyta</taxon>
        <taxon>Embryophyta</taxon>
        <taxon>Tracheophyta</taxon>
        <taxon>Spermatophyta</taxon>
        <taxon>Magnoliopsida</taxon>
        <taxon>eudicotyledons</taxon>
        <taxon>Gunneridae</taxon>
        <taxon>Pentapetalae</taxon>
        <taxon>rosids</taxon>
        <taxon>malvids</taxon>
        <taxon>Malvales</taxon>
        <taxon>Malvaceae</taxon>
        <taxon>Malvoideae</taxon>
        <taxon>Hibiscus</taxon>
    </lineage>
</organism>
<feature type="signal peptide" evidence="1">
    <location>
        <begin position="1"/>
        <end position="24"/>
    </location>
</feature>
<comment type="caution">
    <text evidence="2">The sequence shown here is derived from an EMBL/GenBank/DDBJ whole genome shotgun (WGS) entry which is preliminary data.</text>
</comment>
<dbReference type="Proteomes" id="UP000436088">
    <property type="component" value="Unassembled WGS sequence"/>
</dbReference>
<evidence type="ECO:0000313" key="3">
    <source>
        <dbReference type="Proteomes" id="UP000436088"/>
    </source>
</evidence>
<feature type="chain" id="PRO_5025360547" evidence="1">
    <location>
        <begin position="25"/>
        <end position="100"/>
    </location>
</feature>
<proteinExistence type="predicted"/>
<evidence type="ECO:0000313" key="2">
    <source>
        <dbReference type="EMBL" id="KAE8688287.1"/>
    </source>
</evidence>
<evidence type="ECO:0000256" key="1">
    <source>
        <dbReference type="SAM" id="SignalP"/>
    </source>
</evidence>
<sequence>MASVLHHLLSAYLLLLLLIVTAQSGAGEIGVGSSIEASRDAKPWVSPSSDFAFGFQQLENNKDLFIITIWYYKVQSRTIVWYANGDKPAPTRSKTDLTAD</sequence>
<accession>A0A6A2Z9A9</accession>
<reference evidence="2" key="1">
    <citation type="submission" date="2019-09" db="EMBL/GenBank/DDBJ databases">
        <title>Draft genome information of white flower Hibiscus syriacus.</title>
        <authorList>
            <person name="Kim Y.-M."/>
        </authorList>
    </citation>
    <scope>NUCLEOTIDE SEQUENCE [LARGE SCALE GENOMIC DNA]</scope>
    <source>
        <strain evidence="2">YM2019G1</strain>
    </source>
</reference>
<keyword evidence="1" id="KW-0732">Signal</keyword>
<dbReference type="AlphaFoldDB" id="A0A6A2Z9A9"/>